<gene>
    <name evidence="2" type="ORF">HDF15_002752</name>
</gene>
<dbReference type="AlphaFoldDB" id="A0A7W8E9F3"/>
<comment type="caution">
    <text evidence="2">The sequence shown here is derived from an EMBL/GenBank/DDBJ whole genome shotgun (WGS) entry which is preliminary data.</text>
</comment>
<evidence type="ECO:0000313" key="2">
    <source>
        <dbReference type="EMBL" id="MBB5064398.1"/>
    </source>
</evidence>
<dbReference type="RefSeq" id="WP_184256267.1">
    <property type="nucleotide sequence ID" value="NZ_JACHIO010000010.1"/>
</dbReference>
<keyword evidence="1" id="KW-0812">Transmembrane</keyword>
<sequence length="180" mass="19400">MSTPAATPIAFELQEATASPKFLDAPVPAEIRAAKNIFVESSAQSSDMYKRFITALTAWGRYTILESPDKADVIFEFNDSPLEVKILEPSSRITLWTVSDPSNGLYPEGNRNKRASHLIMNLVSEIKELSGAPLSDEENAALKSPSFRKSGGLLFIIITVGALALAAGVVLALHGRGRKA</sequence>
<dbReference type="EMBL" id="JACHIO010000010">
    <property type="protein sequence ID" value="MBB5064398.1"/>
    <property type="molecule type" value="Genomic_DNA"/>
</dbReference>
<evidence type="ECO:0000313" key="3">
    <source>
        <dbReference type="Proteomes" id="UP000584867"/>
    </source>
</evidence>
<feature type="transmembrane region" description="Helical" evidence="1">
    <location>
        <begin position="152"/>
        <end position="173"/>
    </location>
</feature>
<keyword evidence="1" id="KW-0472">Membrane</keyword>
<name>A0A7W8E9F3_9BACT</name>
<proteinExistence type="predicted"/>
<reference evidence="2 3" key="1">
    <citation type="submission" date="2020-08" db="EMBL/GenBank/DDBJ databases">
        <title>Genomic Encyclopedia of Type Strains, Phase IV (KMG-V): Genome sequencing to study the core and pangenomes of soil and plant-associated prokaryotes.</title>
        <authorList>
            <person name="Whitman W."/>
        </authorList>
    </citation>
    <scope>NUCLEOTIDE SEQUENCE [LARGE SCALE GENOMIC DNA]</scope>
    <source>
        <strain evidence="2 3">X5P3</strain>
    </source>
</reference>
<protein>
    <submittedName>
        <fullName evidence="2">Uncharacterized protein</fullName>
    </submittedName>
</protein>
<dbReference type="Proteomes" id="UP000584867">
    <property type="component" value="Unassembled WGS sequence"/>
</dbReference>
<evidence type="ECO:0000256" key="1">
    <source>
        <dbReference type="SAM" id="Phobius"/>
    </source>
</evidence>
<keyword evidence="1" id="KW-1133">Transmembrane helix</keyword>
<accession>A0A7W8E9F3</accession>
<organism evidence="2 3">
    <name type="scientific">Granulicella mallensis</name>
    <dbReference type="NCBI Taxonomy" id="940614"/>
    <lineage>
        <taxon>Bacteria</taxon>
        <taxon>Pseudomonadati</taxon>
        <taxon>Acidobacteriota</taxon>
        <taxon>Terriglobia</taxon>
        <taxon>Terriglobales</taxon>
        <taxon>Acidobacteriaceae</taxon>
        <taxon>Granulicella</taxon>
    </lineage>
</organism>